<dbReference type="Gene3D" id="3.40.50.970">
    <property type="match status" value="1"/>
</dbReference>
<dbReference type="Pfam" id="PF00676">
    <property type="entry name" value="E1_dh"/>
    <property type="match status" value="1"/>
</dbReference>
<comment type="catalytic activity">
    <reaction evidence="4">
        <text>N(6)-[(R)-lipoyl]-L-lysyl-[protein] + 3-methyl-2-oxobutanoate + H(+) = N(6)-[(R)-S(8)-2-methylpropanoyldihydrolipoyl]-L-lysyl-[protein] + CO2</text>
        <dbReference type="Rhea" id="RHEA:13457"/>
        <dbReference type="Rhea" id="RHEA-COMP:10474"/>
        <dbReference type="Rhea" id="RHEA-COMP:10497"/>
        <dbReference type="ChEBI" id="CHEBI:11851"/>
        <dbReference type="ChEBI" id="CHEBI:15378"/>
        <dbReference type="ChEBI" id="CHEBI:16526"/>
        <dbReference type="ChEBI" id="CHEBI:83099"/>
        <dbReference type="ChEBI" id="CHEBI:83142"/>
        <dbReference type="EC" id="1.2.4.4"/>
    </reaction>
</comment>
<evidence type="ECO:0000256" key="1">
    <source>
        <dbReference type="ARBA" id="ARBA00001964"/>
    </source>
</evidence>
<evidence type="ECO:0000256" key="3">
    <source>
        <dbReference type="ARBA" id="ARBA00023052"/>
    </source>
</evidence>
<dbReference type="AlphaFoldDB" id="A0A371PDP1"/>
<proteinExistence type="inferred from homology"/>
<comment type="caution">
    <text evidence="6">The sequence shown here is derived from an EMBL/GenBank/DDBJ whole genome shotgun (WGS) entry which is preliminary data.</text>
</comment>
<dbReference type="SUPFAM" id="SSF52518">
    <property type="entry name" value="Thiamin diphosphate-binding fold (THDP-binding)"/>
    <property type="match status" value="1"/>
</dbReference>
<comment type="cofactor">
    <cofactor evidence="1 4">
        <name>thiamine diphosphate</name>
        <dbReference type="ChEBI" id="CHEBI:58937"/>
    </cofactor>
</comment>
<sequence length="379" mass="41274">MPGTSEGTSSVTTISPLATLLAAQQTDPTSTPPFQLVDEHGDLTAAGREVGVDLDLAKDLHADMVLARRLDQEGLALQRQGELHLWLMAWGQEAAQVGSVRALQLSDRVFPSYREHAVALCRGISPADIMRQWRGVAHSGWDPAESNVHINSLVLGTQTLHATGYATGVRLDRSDEVVMTYFGDGAASQGDVNEAFNWAAAGGLPVVFFCQNNQWAISTPTATQMRTPLHVRAAGFGLAGYHVDGNDVLAVHAVTQHAVARVRAGEGPALIEAQTYRLAGHSSSDDPKRYRTDDELAGWQAKDPIVRLERLLRSSGVDDTYFDELQAREEAFAAEVREQCKTLHGDDLAVVFDHTYAEPHPVMESERAQHVARRDRTVA</sequence>
<evidence type="ECO:0000259" key="5">
    <source>
        <dbReference type="Pfam" id="PF00676"/>
    </source>
</evidence>
<gene>
    <name evidence="6" type="ORF">DX116_04550</name>
</gene>
<dbReference type="InterPro" id="IPR029061">
    <property type="entry name" value="THDP-binding"/>
</dbReference>
<evidence type="ECO:0000256" key="4">
    <source>
        <dbReference type="RuleBase" id="RU365014"/>
    </source>
</evidence>
<keyword evidence="7" id="KW-1185">Reference proteome</keyword>
<keyword evidence="2 4" id="KW-0560">Oxidoreductase</keyword>
<evidence type="ECO:0000313" key="7">
    <source>
        <dbReference type="Proteomes" id="UP000265581"/>
    </source>
</evidence>
<dbReference type="PANTHER" id="PTHR43380">
    <property type="entry name" value="2-OXOISOVALERATE DEHYDROGENASE SUBUNIT ALPHA, MITOCHONDRIAL"/>
    <property type="match status" value="1"/>
</dbReference>
<evidence type="ECO:0000313" key="6">
    <source>
        <dbReference type="EMBL" id="REK74014.1"/>
    </source>
</evidence>
<reference evidence="6 7" key="1">
    <citation type="submission" date="2018-08" db="EMBL/GenBank/DDBJ databases">
        <title>Aeromicrobium sp. M2KJ-4, whole genome shotgun sequence.</title>
        <authorList>
            <person name="Tuo L."/>
        </authorList>
    </citation>
    <scope>NUCLEOTIDE SEQUENCE [LARGE SCALE GENOMIC DNA]</scope>
    <source>
        <strain evidence="6 7">M2KJ-4</strain>
    </source>
</reference>
<dbReference type="EC" id="1.2.4.4" evidence="4"/>
<keyword evidence="6" id="KW-0670">Pyruvate</keyword>
<protein>
    <recommendedName>
        <fullName evidence="4">2-oxoisovalerate dehydrogenase subunit alpha</fullName>
        <ecNumber evidence="4">1.2.4.4</ecNumber>
    </recommendedName>
    <alternativeName>
        <fullName evidence="4">Branched-chain alpha-keto acid dehydrogenase E1 component alpha chain</fullName>
    </alternativeName>
</protein>
<organism evidence="6 7">
    <name type="scientific">Aeromicrobium endophyticum</name>
    <dbReference type="NCBI Taxonomy" id="2292704"/>
    <lineage>
        <taxon>Bacteria</taxon>
        <taxon>Bacillati</taxon>
        <taxon>Actinomycetota</taxon>
        <taxon>Actinomycetes</taxon>
        <taxon>Propionibacteriales</taxon>
        <taxon>Nocardioidaceae</taxon>
        <taxon>Aeromicrobium</taxon>
    </lineage>
</organism>
<dbReference type="GO" id="GO:0000287">
    <property type="term" value="F:magnesium ion binding"/>
    <property type="evidence" value="ECO:0007669"/>
    <property type="project" value="UniProtKB-ARBA"/>
</dbReference>
<dbReference type="EMBL" id="QUBR01000001">
    <property type="protein sequence ID" value="REK74014.1"/>
    <property type="molecule type" value="Genomic_DNA"/>
</dbReference>
<dbReference type="GO" id="GO:0009083">
    <property type="term" value="P:branched-chain amino acid catabolic process"/>
    <property type="evidence" value="ECO:0007669"/>
    <property type="project" value="TreeGrafter"/>
</dbReference>
<accession>A0A371PDP1</accession>
<dbReference type="CDD" id="cd02000">
    <property type="entry name" value="TPP_E1_PDC_ADC_BCADC"/>
    <property type="match status" value="1"/>
</dbReference>
<name>A0A371PDP1_9ACTN</name>
<dbReference type="PANTHER" id="PTHR43380:SF1">
    <property type="entry name" value="2-OXOISOVALERATE DEHYDROGENASE SUBUNIT ALPHA, MITOCHONDRIAL"/>
    <property type="match status" value="1"/>
</dbReference>
<dbReference type="InterPro" id="IPR050771">
    <property type="entry name" value="Alpha-ketoacid_DH_E1_comp"/>
</dbReference>
<dbReference type="GO" id="GO:0003863">
    <property type="term" value="F:branched-chain 2-oxo acid dehydrogenase activity"/>
    <property type="evidence" value="ECO:0007669"/>
    <property type="project" value="UniProtKB-EC"/>
</dbReference>
<feature type="domain" description="Dehydrogenase E1 component" evidence="5">
    <location>
        <begin position="64"/>
        <end position="341"/>
    </location>
</feature>
<evidence type="ECO:0000256" key="2">
    <source>
        <dbReference type="ARBA" id="ARBA00023002"/>
    </source>
</evidence>
<keyword evidence="3 4" id="KW-0786">Thiamine pyrophosphate</keyword>
<dbReference type="InterPro" id="IPR001017">
    <property type="entry name" value="DH_E1"/>
</dbReference>
<dbReference type="OrthoDB" id="9766715at2"/>
<comment type="function">
    <text evidence="4">The branched-chain alpha-keto dehydrogenase complex catalyzes the overall conversion of alpha-keto acids to acyl-CoA and CO(2). It contains multiple copies of three enzymatic components: branched-chain alpha-keto acid decarboxylase (E1), lipoamide acyltransferase (E2) and lipoamide dehydrogenase (E3).</text>
</comment>
<comment type="similarity">
    <text evidence="4">Belongs to the BCKDHA family.</text>
</comment>
<dbReference type="Proteomes" id="UP000265581">
    <property type="component" value="Unassembled WGS sequence"/>
</dbReference>